<gene>
    <name evidence="1" type="ORF">NM688_g8321</name>
</gene>
<organism evidence="1 2">
    <name type="scientific">Phlebia brevispora</name>
    <dbReference type="NCBI Taxonomy" id="194682"/>
    <lineage>
        <taxon>Eukaryota</taxon>
        <taxon>Fungi</taxon>
        <taxon>Dikarya</taxon>
        <taxon>Basidiomycota</taxon>
        <taxon>Agaricomycotina</taxon>
        <taxon>Agaricomycetes</taxon>
        <taxon>Polyporales</taxon>
        <taxon>Meruliaceae</taxon>
        <taxon>Phlebia</taxon>
    </lineage>
</organism>
<evidence type="ECO:0000313" key="1">
    <source>
        <dbReference type="EMBL" id="KAJ3525966.1"/>
    </source>
</evidence>
<dbReference type="Proteomes" id="UP001148662">
    <property type="component" value="Unassembled WGS sequence"/>
</dbReference>
<sequence length="358" mass="38855">MAASKLFNLLTVTTLALFAASFNASPVTALSTGHQHLNRQIHHDGIAKRAKRSSTQRCKPRPSTSVSVAQANKATSTAKPASSSAAPPPKATSSTKKATPTTTSQAPAKTTAAASSGSSSANGKVGIAWNGGDSSSLGNIVSSNTHYIYTWSPYEPTDLYGLEFIPMLWGPNQETAFNQLVVPGYAKNLLFVNEPDQVGQSQMSPQDAANLWQQQFAWRSSQGYSLWSPAVTNAAEGETWMDEFLSACSGCQISHMALHFYDTSAQNFMTYVEHWHSKYGLPVVITEFACEASIAIDLIGLFSYFWQTVVPWLIQQDYVTAFFPFGFLEDMGNVNPDNQMMKNGQLTALGNYVVNGPY</sequence>
<accession>A0ACC1RUR0</accession>
<evidence type="ECO:0000313" key="2">
    <source>
        <dbReference type="Proteomes" id="UP001148662"/>
    </source>
</evidence>
<protein>
    <submittedName>
        <fullName evidence="1">Uncharacterized protein</fullName>
    </submittedName>
</protein>
<name>A0ACC1RUR0_9APHY</name>
<reference evidence="1" key="1">
    <citation type="submission" date="2022-07" db="EMBL/GenBank/DDBJ databases">
        <title>Genome Sequence of Phlebia brevispora.</title>
        <authorList>
            <person name="Buettner E."/>
        </authorList>
    </citation>
    <scope>NUCLEOTIDE SEQUENCE</scope>
    <source>
        <strain evidence="1">MPL23</strain>
    </source>
</reference>
<dbReference type="EMBL" id="JANHOG010002203">
    <property type="protein sequence ID" value="KAJ3525966.1"/>
    <property type="molecule type" value="Genomic_DNA"/>
</dbReference>
<keyword evidence="2" id="KW-1185">Reference proteome</keyword>
<comment type="caution">
    <text evidence="1">The sequence shown here is derived from an EMBL/GenBank/DDBJ whole genome shotgun (WGS) entry which is preliminary data.</text>
</comment>
<proteinExistence type="predicted"/>